<proteinExistence type="predicted"/>
<accession>A0A0G4EAX4</accession>
<dbReference type="Pfam" id="PF13920">
    <property type="entry name" value="zf-C3HC4_3"/>
    <property type="match status" value="1"/>
</dbReference>
<feature type="region of interest" description="Disordered" evidence="2">
    <location>
        <begin position="75"/>
        <end position="94"/>
    </location>
</feature>
<dbReference type="Gene3D" id="3.30.40.10">
    <property type="entry name" value="Zinc/RING finger domain, C3HC4 (zinc finger)"/>
    <property type="match status" value="1"/>
</dbReference>
<keyword evidence="4" id="KW-1185">Reference proteome</keyword>
<dbReference type="OMA" id="REDTCRE"/>
<keyword evidence="1" id="KW-0175">Coiled coil</keyword>
<sequence>MRARVAELEAELRRRDRQRQATRRESMEREAALQQQLHAARQESERLREAQMAGEQTVVDTLAANERLQADMRQANEAHRQQLSQQHQRLTSDVDRERSLRQQKEAEMGQLQHHLDRYKRAAAGREESLRQEVTSLREENASVGEANRALQADIDQLRSNQIDRLTETFNGLTTADVFSGFAMQLVDRQMAFTTSELPQLQSLIVKAQQAAQQKMQAELRQEMQQSNRRAREEATDCQVCQERERSVVLRPCNHFCICRQCAQTLQPAVSSGLHRLEPRHILVTADRPSVGAMPEAAFMAF</sequence>
<dbReference type="OrthoDB" id="1711136at2759"/>
<name>A0A0G4EAX4_VITBC</name>
<dbReference type="CDD" id="cd16649">
    <property type="entry name" value="mRING-HC-C3HC5_CGRF1-like"/>
    <property type="match status" value="1"/>
</dbReference>
<evidence type="ECO:0000313" key="3">
    <source>
        <dbReference type="EMBL" id="CEL93064.1"/>
    </source>
</evidence>
<dbReference type="AlphaFoldDB" id="A0A0G4EAX4"/>
<dbReference type="VEuPathDB" id="CryptoDB:Vbra_3643"/>
<gene>
    <name evidence="3" type="ORF">Vbra_3643</name>
</gene>
<dbReference type="InterPro" id="IPR013083">
    <property type="entry name" value="Znf_RING/FYVE/PHD"/>
</dbReference>
<evidence type="ECO:0008006" key="5">
    <source>
        <dbReference type="Google" id="ProtNLM"/>
    </source>
</evidence>
<dbReference type="EMBL" id="CDMY01000130">
    <property type="protein sequence ID" value="CEL93064.1"/>
    <property type="molecule type" value="Genomic_DNA"/>
</dbReference>
<dbReference type="PhylomeDB" id="A0A0G4EAX4"/>
<reference evidence="3 4" key="1">
    <citation type="submission" date="2014-11" db="EMBL/GenBank/DDBJ databases">
        <authorList>
            <person name="Zhu J."/>
            <person name="Qi W."/>
            <person name="Song R."/>
        </authorList>
    </citation>
    <scope>NUCLEOTIDE SEQUENCE [LARGE SCALE GENOMIC DNA]</scope>
</reference>
<evidence type="ECO:0000256" key="2">
    <source>
        <dbReference type="SAM" id="MobiDB-lite"/>
    </source>
</evidence>
<evidence type="ECO:0000313" key="4">
    <source>
        <dbReference type="Proteomes" id="UP000041254"/>
    </source>
</evidence>
<evidence type="ECO:0000256" key="1">
    <source>
        <dbReference type="SAM" id="Coils"/>
    </source>
</evidence>
<organism evidence="3 4">
    <name type="scientific">Vitrella brassicaformis (strain CCMP3155)</name>
    <dbReference type="NCBI Taxonomy" id="1169540"/>
    <lineage>
        <taxon>Eukaryota</taxon>
        <taxon>Sar</taxon>
        <taxon>Alveolata</taxon>
        <taxon>Colpodellida</taxon>
        <taxon>Vitrellaceae</taxon>
        <taxon>Vitrella</taxon>
    </lineage>
</organism>
<feature type="coiled-coil region" evidence="1">
    <location>
        <begin position="200"/>
        <end position="236"/>
    </location>
</feature>
<dbReference type="Proteomes" id="UP000041254">
    <property type="component" value="Unassembled WGS sequence"/>
</dbReference>
<dbReference type="InParanoid" id="A0A0G4EAX4"/>
<protein>
    <recommendedName>
        <fullName evidence="5">RING-type domain-containing protein</fullName>
    </recommendedName>
</protein>